<name>A0A9W6W5Y2_9ACTN</name>
<evidence type="ECO:0000256" key="2">
    <source>
        <dbReference type="ARBA" id="ARBA00022692"/>
    </source>
</evidence>
<dbReference type="Pfam" id="PF00664">
    <property type="entry name" value="ABC_membrane"/>
    <property type="match status" value="1"/>
</dbReference>
<keyword evidence="11" id="KW-1185">Reference proteome</keyword>
<gene>
    <name evidence="10" type="ORF">Afil01_57090</name>
</gene>
<dbReference type="InterPro" id="IPR003439">
    <property type="entry name" value="ABC_transporter-like_ATP-bd"/>
</dbReference>
<dbReference type="PROSITE" id="PS00211">
    <property type="entry name" value="ABC_TRANSPORTER_1"/>
    <property type="match status" value="1"/>
</dbReference>
<evidence type="ECO:0000256" key="7">
    <source>
        <dbReference type="SAM" id="Phobius"/>
    </source>
</evidence>
<dbReference type="EMBL" id="BSTX01000004">
    <property type="protein sequence ID" value="GLZ80902.1"/>
    <property type="molecule type" value="Genomic_DNA"/>
</dbReference>
<dbReference type="GO" id="GO:0005886">
    <property type="term" value="C:plasma membrane"/>
    <property type="evidence" value="ECO:0007669"/>
    <property type="project" value="UniProtKB-SubCell"/>
</dbReference>
<protein>
    <recommendedName>
        <fullName evidence="12">Thiol reductant ABC exporter subunit CydC</fullName>
    </recommendedName>
</protein>
<evidence type="ECO:0000256" key="3">
    <source>
        <dbReference type="ARBA" id="ARBA00022741"/>
    </source>
</evidence>
<feature type="transmembrane region" description="Helical" evidence="7">
    <location>
        <begin position="128"/>
        <end position="150"/>
    </location>
</feature>
<dbReference type="InterPro" id="IPR027417">
    <property type="entry name" value="P-loop_NTPase"/>
</dbReference>
<dbReference type="SUPFAM" id="SSF52540">
    <property type="entry name" value="P-loop containing nucleoside triphosphate hydrolases"/>
    <property type="match status" value="1"/>
</dbReference>
<reference evidence="10" key="1">
    <citation type="submission" date="2023-03" db="EMBL/GenBank/DDBJ databases">
        <title>Actinorhabdospora filicis NBRC 111898.</title>
        <authorList>
            <person name="Ichikawa N."/>
            <person name="Sato H."/>
            <person name="Tonouchi N."/>
        </authorList>
    </citation>
    <scope>NUCLEOTIDE SEQUENCE</scope>
    <source>
        <strain evidence="10">NBRC 111898</strain>
    </source>
</reference>
<sequence length="576" mass="58736">MSELLILRLIRRHLPRVALAALVSVGAELAGIGLIATATWLLARAAQQPPLTALTVAIVAVRALAIGRGGLRYLERLAGHDAVLRALAELRARVYAALTPLAPAGLRNLRGGDLLTRFVADVDAVQDLLLRCLLPAATALVTTAAVLVFVGAFSPLAALVVLGGALIAGVFLPWLAGRLARASARRTAQARADLSTATVDLVHGAADLTAYGAAGRKVAEATAIAGDLAAAERHGSAVAALVGAIGLATQGAAVIGVLLAARATGGIDPIMIAVLSLTTLAAFEVLLPLTAAARRLQEVRASATRLAAILDAAPPVPDPATPAEAPTAPVTLTLSAARPVIPGRVAGDGGTDLVLAPGHRVAVVGPSGAGKSMLLAALVRFAEHTGGITLNGVDIADLRGDDVRHLVSGALSDAHVFHASIEENLRVASPQASPEAVTAALTAAGLATWTESLPNGLATIVGEDGDQMSGGQRQRLLLARALLADPPVLLLDEPTEGLDPATADAVLADVMAATPSRSVLLVTHRLRGLEAVDEILVLDDGRVTERGTHAALIERGGYYAELWASQELAEGRYAAL</sequence>
<evidence type="ECO:0000313" key="11">
    <source>
        <dbReference type="Proteomes" id="UP001165079"/>
    </source>
</evidence>
<evidence type="ECO:0000259" key="8">
    <source>
        <dbReference type="PROSITE" id="PS50893"/>
    </source>
</evidence>
<dbReference type="PROSITE" id="PS50893">
    <property type="entry name" value="ABC_TRANSPORTER_2"/>
    <property type="match status" value="1"/>
</dbReference>
<dbReference type="RefSeq" id="WP_285666185.1">
    <property type="nucleotide sequence ID" value="NZ_BSTX01000004.1"/>
</dbReference>
<comment type="caution">
    <text evidence="10">The sequence shown here is derived from an EMBL/GenBank/DDBJ whole genome shotgun (WGS) entry which is preliminary data.</text>
</comment>
<dbReference type="GO" id="GO:0140359">
    <property type="term" value="F:ABC-type transporter activity"/>
    <property type="evidence" value="ECO:0007669"/>
    <property type="project" value="InterPro"/>
</dbReference>
<comment type="subcellular location">
    <subcellularLocation>
        <location evidence="1">Cell membrane</location>
        <topology evidence="1">Multi-pass membrane protein</topology>
    </subcellularLocation>
</comment>
<evidence type="ECO:0000256" key="6">
    <source>
        <dbReference type="ARBA" id="ARBA00023136"/>
    </source>
</evidence>
<feature type="transmembrane region" description="Helical" evidence="7">
    <location>
        <begin position="49"/>
        <end position="67"/>
    </location>
</feature>
<dbReference type="SUPFAM" id="SSF90123">
    <property type="entry name" value="ABC transporter transmembrane region"/>
    <property type="match status" value="1"/>
</dbReference>
<evidence type="ECO:0000256" key="4">
    <source>
        <dbReference type="ARBA" id="ARBA00022840"/>
    </source>
</evidence>
<dbReference type="InterPro" id="IPR039421">
    <property type="entry name" value="Type_1_exporter"/>
</dbReference>
<feature type="transmembrane region" description="Helical" evidence="7">
    <location>
        <begin position="267"/>
        <end position="287"/>
    </location>
</feature>
<dbReference type="Pfam" id="PF00005">
    <property type="entry name" value="ABC_tran"/>
    <property type="match status" value="1"/>
</dbReference>
<dbReference type="GO" id="GO:0016887">
    <property type="term" value="F:ATP hydrolysis activity"/>
    <property type="evidence" value="ECO:0007669"/>
    <property type="project" value="InterPro"/>
</dbReference>
<keyword evidence="5 7" id="KW-1133">Transmembrane helix</keyword>
<evidence type="ECO:0008006" key="12">
    <source>
        <dbReference type="Google" id="ProtNLM"/>
    </source>
</evidence>
<evidence type="ECO:0000259" key="9">
    <source>
        <dbReference type="PROSITE" id="PS50929"/>
    </source>
</evidence>
<dbReference type="Gene3D" id="1.20.1560.10">
    <property type="entry name" value="ABC transporter type 1, transmembrane domain"/>
    <property type="match status" value="1"/>
</dbReference>
<dbReference type="GO" id="GO:0034775">
    <property type="term" value="P:glutathione transmembrane transport"/>
    <property type="evidence" value="ECO:0007669"/>
    <property type="project" value="InterPro"/>
</dbReference>
<feature type="domain" description="ABC transporter" evidence="8">
    <location>
        <begin position="332"/>
        <end position="565"/>
    </location>
</feature>
<evidence type="ECO:0000313" key="10">
    <source>
        <dbReference type="EMBL" id="GLZ80902.1"/>
    </source>
</evidence>
<keyword evidence="4" id="KW-0067">ATP-binding</keyword>
<dbReference type="PROSITE" id="PS50929">
    <property type="entry name" value="ABC_TM1F"/>
    <property type="match status" value="1"/>
</dbReference>
<dbReference type="Gene3D" id="3.40.50.300">
    <property type="entry name" value="P-loop containing nucleotide triphosphate hydrolases"/>
    <property type="match status" value="1"/>
</dbReference>
<dbReference type="PANTHER" id="PTHR24221">
    <property type="entry name" value="ATP-BINDING CASSETTE SUB-FAMILY B"/>
    <property type="match status" value="1"/>
</dbReference>
<dbReference type="SMART" id="SM00382">
    <property type="entry name" value="AAA"/>
    <property type="match status" value="1"/>
</dbReference>
<feature type="transmembrane region" description="Helical" evidence="7">
    <location>
        <begin position="238"/>
        <end position="261"/>
    </location>
</feature>
<evidence type="ECO:0000256" key="5">
    <source>
        <dbReference type="ARBA" id="ARBA00022989"/>
    </source>
</evidence>
<accession>A0A9W6W5Y2</accession>
<proteinExistence type="predicted"/>
<feature type="transmembrane region" description="Helical" evidence="7">
    <location>
        <begin position="156"/>
        <end position="176"/>
    </location>
</feature>
<dbReference type="NCBIfam" id="TIGR02868">
    <property type="entry name" value="CydC"/>
    <property type="match status" value="1"/>
</dbReference>
<dbReference type="GO" id="GO:0034040">
    <property type="term" value="F:ATPase-coupled lipid transmembrane transporter activity"/>
    <property type="evidence" value="ECO:0007669"/>
    <property type="project" value="TreeGrafter"/>
</dbReference>
<dbReference type="PANTHER" id="PTHR24221:SF654">
    <property type="entry name" value="ATP-BINDING CASSETTE SUB-FAMILY B MEMBER 6"/>
    <property type="match status" value="1"/>
</dbReference>
<feature type="domain" description="ABC transmembrane type-1" evidence="9">
    <location>
        <begin position="18"/>
        <end position="301"/>
    </location>
</feature>
<evidence type="ECO:0000256" key="1">
    <source>
        <dbReference type="ARBA" id="ARBA00004651"/>
    </source>
</evidence>
<dbReference type="InterPro" id="IPR011527">
    <property type="entry name" value="ABC1_TM_dom"/>
</dbReference>
<dbReference type="Proteomes" id="UP001165079">
    <property type="component" value="Unassembled WGS sequence"/>
</dbReference>
<dbReference type="InterPro" id="IPR017871">
    <property type="entry name" value="ABC_transporter-like_CS"/>
</dbReference>
<dbReference type="InterPro" id="IPR014223">
    <property type="entry name" value="ABC_CydC/D"/>
</dbReference>
<keyword evidence="2 7" id="KW-0812">Transmembrane</keyword>
<keyword evidence="3" id="KW-0547">Nucleotide-binding</keyword>
<dbReference type="GO" id="GO:0005524">
    <property type="term" value="F:ATP binding"/>
    <property type="evidence" value="ECO:0007669"/>
    <property type="project" value="UniProtKB-KW"/>
</dbReference>
<dbReference type="InterPro" id="IPR036640">
    <property type="entry name" value="ABC1_TM_sf"/>
</dbReference>
<organism evidence="10 11">
    <name type="scientific">Actinorhabdospora filicis</name>
    <dbReference type="NCBI Taxonomy" id="1785913"/>
    <lineage>
        <taxon>Bacteria</taxon>
        <taxon>Bacillati</taxon>
        <taxon>Actinomycetota</taxon>
        <taxon>Actinomycetes</taxon>
        <taxon>Micromonosporales</taxon>
        <taxon>Micromonosporaceae</taxon>
        <taxon>Actinorhabdospora</taxon>
    </lineage>
</organism>
<dbReference type="GO" id="GO:0045454">
    <property type="term" value="P:cell redox homeostasis"/>
    <property type="evidence" value="ECO:0007669"/>
    <property type="project" value="InterPro"/>
</dbReference>
<keyword evidence="6 7" id="KW-0472">Membrane</keyword>
<dbReference type="InterPro" id="IPR003593">
    <property type="entry name" value="AAA+_ATPase"/>
</dbReference>
<dbReference type="AlphaFoldDB" id="A0A9W6W5Y2"/>
<feature type="transmembrane region" description="Helical" evidence="7">
    <location>
        <begin position="17"/>
        <end position="43"/>
    </location>
</feature>